<dbReference type="InterPro" id="IPR041662">
    <property type="entry name" value="SusD-like_2"/>
</dbReference>
<dbReference type="Pfam" id="PF12771">
    <property type="entry name" value="SusD-like_2"/>
    <property type="match status" value="1"/>
</dbReference>
<proteinExistence type="predicted"/>
<dbReference type="RefSeq" id="WP_235129618.1">
    <property type="nucleotide sequence ID" value="NZ_JACSGT010000001.1"/>
</dbReference>
<keyword evidence="1" id="KW-0449">Lipoprotein</keyword>
<evidence type="ECO:0000313" key="2">
    <source>
        <dbReference type="Proteomes" id="UP001430374"/>
    </source>
</evidence>
<keyword evidence="2" id="KW-1185">Reference proteome</keyword>
<sequence>MKKLLIPIFGMTVLTFFNSCSDDFIDVNKNVNEAYTNQTSPKDRLSAAETVIYRTQAVTMNRFGNLMMNAWAGNIYFFASPYGDEFRMRADSQFYNGIWDNLYLGIANYQAIIDHPDAANYPHHVAIAKIMKAYYMQMIVDLYNDAPYSEAFKGQALKNPKYDKGKDIYKALIGELKQSMTLLNQTPTKSTYNLIAAEDPIFSASSATPTSLDNWRKMANTVKLKMLVRLSKCTDPEVITWRNAELQTMSSSPADYISADVRINPGYNAASSVQRNPYYQSYGRIDIDANDYNPTWRQTFASDHIIKSLTGQTSLTSGVTDARLGRLFIANAMSSPNISPANYVGQVQGGGKIAGADEGTFAMLGLFMSYNSGANTPTVLSQLPGYVLTLSEVKFLQAEAALVYPTYLTFNAQTSFNDAVTASFVTFGSTTAAATSYLAAVSTKPGVGWAATTDKIQAIQYQKWIALTNINPTETYISYTKTGYPVLPMPVGSYYPTRPKRLMYAQSEFISNTANVPNPSIDDMYSINQYSPFWLK</sequence>
<gene>
    <name evidence="1" type="ORF">H9Q08_00225</name>
</gene>
<protein>
    <submittedName>
        <fullName evidence="1">SusD/RagB family nutrient-binding outer membrane lipoprotein</fullName>
    </submittedName>
</protein>
<evidence type="ECO:0000313" key="1">
    <source>
        <dbReference type="EMBL" id="MCF2217729.1"/>
    </source>
</evidence>
<dbReference type="EMBL" id="JACSGT010000001">
    <property type="protein sequence ID" value="MCF2217729.1"/>
    <property type="molecule type" value="Genomic_DNA"/>
</dbReference>
<dbReference type="Gene3D" id="1.25.40.390">
    <property type="match status" value="1"/>
</dbReference>
<dbReference type="SUPFAM" id="SSF48452">
    <property type="entry name" value="TPR-like"/>
    <property type="match status" value="1"/>
</dbReference>
<accession>A0ABS9BZJ1</accession>
<name>A0ABS9BZJ1_9FLAO</name>
<reference evidence="1" key="1">
    <citation type="submission" date="2021-08" db="EMBL/GenBank/DDBJ databases">
        <title>Complete genome sequence of Chryseobacterium sp strain PS-8.</title>
        <authorList>
            <person name="Das S.K."/>
        </authorList>
    </citation>
    <scope>NUCLEOTIDE SEQUENCE</scope>
    <source>
        <strain evidence="1">PS-8</strain>
    </source>
</reference>
<comment type="caution">
    <text evidence="1">The sequence shown here is derived from an EMBL/GenBank/DDBJ whole genome shotgun (WGS) entry which is preliminary data.</text>
</comment>
<organism evidence="1 2">
    <name type="scientific">Chryseobacterium indicum</name>
    <dbReference type="NCBI Taxonomy" id="2766954"/>
    <lineage>
        <taxon>Bacteria</taxon>
        <taxon>Pseudomonadati</taxon>
        <taxon>Bacteroidota</taxon>
        <taxon>Flavobacteriia</taxon>
        <taxon>Flavobacteriales</taxon>
        <taxon>Weeksellaceae</taxon>
        <taxon>Chryseobacterium group</taxon>
        <taxon>Chryseobacterium</taxon>
    </lineage>
</organism>
<dbReference type="Proteomes" id="UP001430374">
    <property type="component" value="Unassembled WGS sequence"/>
</dbReference>
<dbReference type="InterPro" id="IPR011990">
    <property type="entry name" value="TPR-like_helical_dom_sf"/>
</dbReference>